<evidence type="ECO:0000256" key="5">
    <source>
        <dbReference type="ARBA" id="ARBA00023002"/>
    </source>
</evidence>
<dbReference type="PANTHER" id="PTHR43303:SF4">
    <property type="entry name" value="NADPH DEHYDROGENASE C23G7.10C-RELATED"/>
    <property type="match status" value="1"/>
</dbReference>
<proteinExistence type="predicted"/>
<dbReference type="InterPro" id="IPR013785">
    <property type="entry name" value="Aldolase_TIM"/>
</dbReference>
<reference evidence="8 9" key="1">
    <citation type="submission" date="2020-08" db="EMBL/GenBank/DDBJ databases">
        <authorList>
            <person name="Newling K."/>
            <person name="Davey J."/>
            <person name="Forrester S."/>
        </authorList>
    </citation>
    <scope>NUCLEOTIDE SEQUENCE [LARGE SCALE GENOMIC DNA]</scope>
    <source>
        <strain evidence="9">Crithidia deanei Carvalho (ATCC PRA-265)</strain>
    </source>
</reference>
<dbReference type="PANTHER" id="PTHR43303">
    <property type="entry name" value="NADPH DEHYDROGENASE C23G7.10C-RELATED"/>
    <property type="match status" value="1"/>
</dbReference>
<dbReference type="Proteomes" id="UP000515908">
    <property type="component" value="Chromosome 18"/>
</dbReference>
<dbReference type="AlphaFoldDB" id="A0A7G2CR92"/>
<feature type="domain" description="NADH:flavin oxidoreductase/NADH oxidase N-terminal" evidence="7">
    <location>
        <begin position="9"/>
        <end position="370"/>
    </location>
</feature>
<keyword evidence="2" id="KW-0285">Flavoprotein</keyword>
<dbReference type="GO" id="GO:0005737">
    <property type="term" value="C:cytoplasm"/>
    <property type="evidence" value="ECO:0007669"/>
    <property type="project" value="UniProtKB-ARBA"/>
</dbReference>
<protein>
    <submittedName>
        <fullName evidence="8">NADH:flavin oxidoreductase / NADH oxidase family, putative</fullName>
    </submittedName>
</protein>
<accession>A0A7G2CR92</accession>
<dbReference type="GO" id="GO:0010181">
    <property type="term" value="F:FMN binding"/>
    <property type="evidence" value="ECO:0007669"/>
    <property type="project" value="InterPro"/>
</dbReference>
<comment type="cofactor">
    <cofactor evidence="1">
        <name>FMN</name>
        <dbReference type="ChEBI" id="CHEBI:58210"/>
    </cofactor>
</comment>
<keyword evidence="3" id="KW-0288">FMN</keyword>
<dbReference type="EMBL" id="LR877162">
    <property type="protein sequence ID" value="CAD2220702.1"/>
    <property type="molecule type" value="Genomic_DNA"/>
</dbReference>
<sequence length="398" mass="43726">MSYTPKAALFTPWKLGNLPLSNRIIIPPMCMYHCEEGTGCPSAFHRMHLGSMATSGAGLVIIEATGVTPEGRISSKCPGLWSEENTAAFQALLSDIRSYSQTPIAIQLGHAGRKGSSYPTPEVHGKRQYPADSAQGWQTVAPSAIPFDDTEMTPRALTVPEIKELVEAFAVAAERADKQLHLDGIELHGAHGYLLHQFLSPLSNTRTDAYGGSFDNRIRFLLEVFDAVKARVRPDLPVWVRLSSTDWMPDAPASWDLAQTVRLCQILEERGCAAVHVSSGGLHAAQKIPVSPGYQVPHALHLKRVLKKMAVIAVGLITEAVQAETILQSKVVDVDEKTGKETEKSIDAIAVARAVLFNPHWPYQAAYELQEKVVVPPSYYRAEPTPNHQTFLKTFKYQ</sequence>
<feature type="region of interest" description="Disordered" evidence="6">
    <location>
        <begin position="110"/>
        <end position="132"/>
    </location>
</feature>
<dbReference type="Gene3D" id="3.20.20.70">
    <property type="entry name" value="Aldolase class I"/>
    <property type="match status" value="1"/>
</dbReference>
<dbReference type="InterPro" id="IPR001155">
    <property type="entry name" value="OxRdtase_FMN_N"/>
</dbReference>
<dbReference type="InterPro" id="IPR044152">
    <property type="entry name" value="YqjM-like"/>
</dbReference>
<evidence type="ECO:0000256" key="2">
    <source>
        <dbReference type="ARBA" id="ARBA00022630"/>
    </source>
</evidence>
<dbReference type="GO" id="GO:0050661">
    <property type="term" value="F:NADP binding"/>
    <property type="evidence" value="ECO:0007669"/>
    <property type="project" value="InterPro"/>
</dbReference>
<evidence type="ECO:0000256" key="3">
    <source>
        <dbReference type="ARBA" id="ARBA00022643"/>
    </source>
</evidence>
<keyword evidence="4" id="KW-0521">NADP</keyword>
<keyword evidence="9" id="KW-1185">Reference proteome</keyword>
<evidence type="ECO:0000256" key="6">
    <source>
        <dbReference type="SAM" id="MobiDB-lite"/>
    </source>
</evidence>
<evidence type="ECO:0000313" key="9">
    <source>
        <dbReference type="Proteomes" id="UP000515908"/>
    </source>
</evidence>
<dbReference type="SUPFAM" id="SSF51395">
    <property type="entry name" value="FMN-linked oxidoreductases"/>
    <property type="match status" value="1"/>
</dbReference>
<evidence type="ECO:0000259" key="7">
    <source>
        <dbReference type="Pfam" id="PF00724"/>
    </source>
</evidence>
<gene>
    <name evidence="8" type="ORF">ADEAN_000822400</name>
</gene>
<evidence type="ECO:0000256" key="4">
    <source>
        <dbReference type="ARBA" id="ARBA00022857"/>
    </source>
</evidence>
<name>A0A7G2CR92_9TRYP</name>
<keyword evidence="5" id="KW-0560">Oxidoreductase</keyword>
<dbReference type="VEuPathDB" id="TriTrypDB:ADEAN_000822400"/>
<dbReference type="GO" id="GO:0003959">
    <property type="term" value="F:NADPH dehydrogenase activity"/>
    <property type="evidence" value="ECO:0007669"/>
    <property type="project" value="InterPro"/>
</dbReference>
<dbReference type="CDD" id="cd02932">
    <property type="entry name" value="OYE_YqiM_FMN"/>
    <property type="match status" value="1"/>
</dbReference>
<evidence type="ECO:0000256" key="1">
    <source>
        <dbReference type="ARBA" id="ARBA00001917"/>
    </source>
</evidence>
<evidence type="ECO:0000313" key="8">
    <source>
        <dbReference type="EMBL" id="CAD2220702.1"/>
    </source>
</evidence>
<organism evidence="8 9">
    <name type="scientific">Angomonas deanei</name>
    <dbReference type="NCBI Taxonomy" id="59799"/>
    <lineage>
        <taxon>Eukaryota</taxon>
        <taxon>Discoba</taxon>
        <taxon>Euglenozoa</taxon>
        <taxon>Kinetoplastea</taxon>
        <taxon>Metakinetoplastina</taxon>
        <taxon>Trypanosomatida</taxon>
        <taxon>Trypanosomatidae</taxon>
        <taxon>Strigomonadinae</taxon>
        <taxon>Angomonas</taxon>
    </lineage>
</organism>
<dbReference type="Pfam" id="PF00724">
    <property type="entry name" value="Oxidored_FMN"/>
    <property type="match status" value="1"/>
</dbReference>